<organism evidence="1 2">
    <name type="scientific">Meloidogyne incognita</name>
    <name type="common">Southern root-knot nematode worm</name>
    <name type="synonym">Oxyuris incognita</name>
    <dbReference type="NCBI Taxonomy" id="6306"/>
    <lineage>
        <taxon>Eukaryota</taxon>
        <taxon>Metazoa</taxon>
        <taxon>Ecdysozoa</taxon>
        <taxon>Nematoda</taxon>
        <taxon>Chromadorea</taxon>
        <taxon>Rhabditida</taxon>
        <taxon>Tylenchina</taxon>
        <taxon>Tylenchomorpha</taxon>
        <taxon>Tylenchoidea</taxon>
        <taxon>Meloidogynidae</taxon>
        <taxon>Meloidogyninae</taxon>
        <taxon>Meloidogyne</taxon>
        <taxon>Meloidogyne incognita group</taxon>
    </lineage>
</organism>
<reference evidence="2" key="1">
    <citation type="submission" date="2022-11" db="UniProtKB">
        <authorList>
            <consortium name="WormBaseParasite"/>
        </authorList>
    </citation>
    <scope>IDENTIFICATION</scope>
</reference>
<proteinExistence type="predicted"/>
<sequence length="75" mass="8791">MHNTISDDLHLRRFRLTRRFFRFLRRVSSLIRGFCRTTTFHVSSFAIALHITFKCSDISIALTTAMLNVFARVEA</sequence>
<accession>A0A914L362</accession>
<name>A0A914L362_MELIC</name>
<dbReference type="Proteomes" id="UP000887563">
    <property type="component" value="Unplaced"/>
</dbReference>
<evidence type="ECO:0000313" key="1">
    <source>
        <dbReference type="Proteomes" id="UP000887563"/>
    </source>
</evidence>
<protein>
    <submittedName>
        <fullName evidence="2">Candidate secreted effector</fullName>
    </submittedName>
</protein>
<dbReference type="AlphaFoldDB" id="A0A914L362"/>
<keyword evidence="1" id="KW-1185">Reference proteome</keyword>
<dbReference type="WBParaSite" id="Minc3s00248g08540">
    <property type="protein sequence ID" value="Minc3s00248g08540"/>
    <property type="gene ID" value="Minc3s00248g08540"/>
</dbReference>
<evidence type="ECO:0000313" key="2">
    <source>
        <dbReference type="WBParaSite" id="Minc3s00248g08540"/>
    </source>
</evidence>